<dbReference type="Proteomes" id="UP000248749">
    <property type="component" value="Unassembled WGS sequence"/>
</dbReference>
<proteinExistence type="predicted"/>
<dbReference type="EMBL" id="POUB01000019">
    <property type="protein sequence ID" value="PZG01845.1"/>
    <property type="molecule type" value="Genomic_DNA"/>
</dbReference>
<evidence type="ECO:0000313" key="1">
    <source>
        <dbReference type="EMBL" id="PZG01845.1"/>
    </source>
</evidence>
<gene>
    <name evidence="1" type="ORF">C1I99_05325</name>
</gene>
<sequence length="90" mass="9537">MSALAVVVSRHTALRTLLRPPLPSGGLLLAGVPCAQRGELRGHLVHSPAQIRTAPGGHLVLTERFGGRSQPLFDVVSHATHSTRAVQGHR</sequence>
<accession>A0A2W2D907</accession>
<dbReference type="AlphaFoldDB" id="A0A2W2D907"/>
<organism evidence="1 2">
    <name type="scientific">Micromonospora deserti</name>
    <dbReference type="NCBI Taxonomy" id="2070366"/>
    <lineage>
        <taxon>Bacteria</taxon>
        <taxon>Bacillati</taxon>
        <taxon>Actinomycetota</taxon>
        <taxon>Actinomycetes</taxon>
        <taxon>Micromonosporales</taxon>
        <taxon>Micromonosporaceae</taxon>
        <taxon>Micromonospora</taxon>
    </lineage>
</organism>
<evidence type="ECO:0000313" key="2">
    <source>
        <dbReference type="Proteomes" id="UP000248749"/>
    </source>
</evidence>
<keyword evidence="2" id="KW-1185">Reference proteome</keyword>
<reference evidence="1 2" key="1">
    <citation type="submission" date="2018-01" db="EMBL/GenBank/DDBJ databases">
        <title>Draft genome sequence of Salinispora sp. 13K206.</title>
        <authorList>
            <person name="Sahin N."/>
            <person name="Saygin H."/>
            <person name="Ay H."/>
        </authorList>
    </citation>
    <scope>NUCLEOTIDE SEQUENCE [LARGE SCALE GENOMIC DNA]</scope>
    <source>
        <strain evidence="1 2">13K206</strain>
    </source>
</reference>
<comment type="caution">
    <text evidence="1">The sequence shown here is derived from an EMBL/GenBank/DDBJ whole genome shotgun (WGS) entry which is preliminary data.</text>
</comment>
<protein>
    <submittedName>
        <fullName evidence="1">Uncharacterized protein</fullName>
    </submittedName>
</protein>
<name>A0A2W2D907_9ACTN</name>